<dbReference type="EMBL" id="BSFD01000011">
    <property type="protein sequence ID" value="GLK50138.1"/>
    <property type="molecule type" value="Genomic_DNA"/>
</dbReference>
<reference evidence="2" key="1">
    <citation type="journal article" date="2014" name="Int. J. Syst. Evol. Microbiol.">
        <title>Complete genome of a new Firmicutes species belonging to the dominant human colonic microbiota ('Ruminococcus bicirculans') reveals two chromosomes and a selective capacity to utilize plant glucans.</title>
        <authorList>
            <consortium name="NISC Comparative Sequencing Program"/>
            <person name="Wegmann U."/>
            <person name="Louis P."/>
            <person name="Goesmann A."/>
            <person name="Henrissat B."/>
            <person name="Duncan S.H."/>
            <person name="Flint H.J."/>
        </authorList>
    </citation>
    <scope>NUCLEOTIDE SEQUENCE</scope>
    <source>
        <strain evidence="2">VKM B-1499</strain>
    </source>
</reference>
<feature type="compositionally biased region" description="Pro residues" evidence="1">
    <location>
        <begin position="576"/>
        <end position="586"/>
    </location>
</feature>
<organism evidence="2 3">
    <name type="scientific">Brevundimonas intermedia</name>
    <dbReference type="NCBI Taxonomy" id="74315"/>
    <lineage>
        <taxon>Bacteria</taxon>
        <taxon>Pseudomonadati</taxon>
        <taxon>Pseudomonadota</taxon>
        <taxon>Alphaproteobacteria</taxon>
        <taxon>Caulobacterales</taxon>
        <taxon>Caulobacteraceae</taxon>
        <taxon>Brevundimonas</taxon>
    </lineage>
</organism>
<feature type="compositionally biased region" description="Low complexity" evidence="1">
    <location>
        <begin position="587"/>
        <end position="597"/>
    </location>
</feature>
<feature type="region of interest" description="Disordered" evidence="1">
    <location>
        <begin position="561"/>
        <end position="597"/>
    </location>
</feature>
<accession>A0ABQ5TCR3</accession>
<keyword evidence="3" id="KW-1185">Reference proteome</keyword>
<dbReference type="Proteomes" id="UP001143509">
    <property type="component" value="Unassembled WGS sequence"/>
</dbReference>
<gene>
    <name evidence="2" type="ORF">GCM10017620_31120</name>
</gene>
<protein>
    <submittedName>
        <fullName evidence="2">Uncharacterized protein</fullName>
    </submittedName>
</protein>
<evidence type="ECO:0000313" key="2">
    <source>
        <dbReference type="EMBL" id="GLK50138.1"/>
    </source>
</evidence>
<evidence type="ECO:0000313" key="3">
    <source>
        <dbReference type="Proteomes" id="UP001143509"/>
    </source>
</evidence>
<proteinExistence type="predicted"/>
<comment type="caution">
    <text evidence="2">The sequence shown here is derived from an EMBL/GenBank/DDBJ whole genome shotgun (WGS) entry which is preliminary data.</text>
</comment>
<evidence type="ECO:0000256" key="1">
    <source>
        <dbReference type="SAM" id="MobiDB-lite"/>
    </source>
</evidence>
<name>A0ABQ5TCR3_9CAUL</name>
<sequence>MTGTAISTFAPSDAGYVRLRVARFNQDASTDLCRQRPRGFNSLQAASQSIGGVASDAWRRFLGENTISGMGVRVFLGADAEAASDESALSDIIFNQVVIPKKFKNCQPDARNGAALSPMASLTSGSPIFAARVRRWYTNSVSDEAITRISTVGTSAGTIAGLPAPLAASLAGFGSRTYRADVEASMGSRVSEMFNPSEEDAGRIVRVFTGYSLPTEENPDFGHRAGASQYRFRNFVKTDTAYPYADIMMVTVASIFDQRSSSFAQAKALGEVQRIVDSPDILEAPLLNARAERDTLNKIFALAPDVAAAISSYQQAPSLDLLEERCKVLSGRLQKPELGLSRQDAHVILLALAKRHQQYGSDAPDPMRRDQALSRPCMGQVGREVSKLGVDMPAIPPQKLPVGPADRAAVADLLHFASIAGTATAASTVLTNNLAPQIPVNNELSLLADAPRNQSLSPATFAALMRTHFSAIGCSLPTAQDTVDVSDQPFTPVGAGELKRTMVAVMVSEDGLQRYAGVFQFDPRSAGAAPIVSGLVIQPLTDGLVQSMRTAYPAGCPLLPQPPASTPAPASAVPPAITPPATPAPASPIAASVSGST</sequence>
<reference evidence="2" key="2">
    <citation type="submission" date="2023-01" db="EMBL/GenBank/DDBJ databases">
        <authorList>
            <person name="Sun Q."/>
            <person name="Evtushenko L."/>
        </authorList>
    </citation>
    <scope>NUCLEOTIDE SEQUENCE</scope>
    <source>
        <strain evidence="2">VKM B-1499</strain>
    </source>
</reference>